<evidence type="ECO:0000256" key="3">
    <source>
        <dbReference type="ARBA" id="ARBA00022801"/>
    </source>
</evidence>
<dbReference type="InterPro" id="IPR037045">
    <property type="entry name" value="S8pro/Inhibitor_I9_sf"/>
</dbReference>
<reference evidence="10 11" key="1">
    <citation type="submission" date="2013-07" db="EMBL/GenBank/DDBJ databases">
        <authorList>
            <consortium name="DOE Joint Genome Institute"/>
            <person name="Reeve W."/>
            <person name="Huntemann M."/>
            <person name="Han J."/>
            <person name="Chen A."/>
            <person name="Kyrpides N."/>
            <person name="Mavromatis K."/>
            <person name="Markowitz V."/>
            <person name="Palaniappan K."/>
            <person name="Ivanova N."/>
            <person name="Schaumberg A."/>
            <person name="Pati A."/>
            <person name="Liolios K."/>
            <person name="Nordberg H.P."/>
            <person name="Cantor M.N."/>
            <person name="Hua S.X."/>
            <person name="Woyke T."/>
        </authorList>
    </citation>
    <scope>NUCLEOTIDE SEQUENCE [LARGE SCALE GENOMIC DNA]</scope>
    <source>
        <strain evidence="10 11">DSM 43889</strain>
    </source>
</reference>
<dbReference type="InterPro" id="IPR022398">
    <property type="entry name" value="Peptidase_S8_His-AS"/>
</dbReference>
<keyword evidence="11" id="KW-1185">Reference proteome</keyword>
<dbReference type="RefSeq" id="WP_026419155.1">
    <property type="nucleotide sequence ID" value="NZ_AUBJ02000001.1"/>
</dbReference>
<evidence type="ECO:0000256" key="5">
    <source>
        <dbReference type="PROSITE-ProRule" id="PRU01240"/>
    </source>
</evidence>
<sequence>MTNNWRNYLRTFGGVGAAVALSLTALTGAAGANPTADQVGKVLHADSARAIKGSYLVVLDETSPRLASGVTATADGLVTQYGGSVERTYSTAIQGFEAALTEGQARRLAADPSVAYVEQNQRVSIDLTAAPATTRDVGVQAVQTNPPSWGLDRVDQRNLPLDNRYEYTTTGSGVTVYVLDTGVNISHPTFGGRASYGYNFVNNTPNAEDGNGHGTHVAGTVAGSQFGVAKNARIVAVQVLGATGGGTTAGVVAGVNWVAANASGPSVANLSLGGGVSTALDQAVVNAINSGVTHVVAAGNNNGNANNYSPARVGPAITVGATTSTDARASYSNFGKVDIFAPGSNITSAWRAGGTYTGNGTSFASPHVAGAAARYLQSNPGATPAQVKSALQSWGTSGIVTNPGTGSTNRLLYVPPAS</sequence>
<feature type="signal peptide" evidence="7">
    <location>
        <begin position="1"/>
        <end position="32"/>
    </location>
</feature>
<keyword evidence="3 5" id="KW-0378">Hydrolase</keyword>
<dbReference type="InterPro" id="IPR050131">
    <property type="entry name" value="Peptidase_S8_subtilisin-like"/>
</dbReference>
<feature type="active site" description="Charge relay system" evidence="5">
    <location>
        <position position="362"/>
    </location>
</feature>
<comment type="caution">
    <text evidence="10">The sequence shown here is derived from an EMBL/GenBank/DDBJ whole genome shotgun (WGS) entry which is preliminary data.</text>
</comment>
<keyword evidence="4 5" id="KW-0720">Serine protease</keyword>
<evidence type="ECO:0000256" key="4">
    <source>
        <dbReference type="ARBA" id="ARBA00022825"/>
    </source>
</evidence>
<dbReference type="CDD" id="cd04077">
    <property type="entry name" value="Peptidases_S8_PCSK9_ProteinaseK_like"/>
    <property type="match status" value="1"/>
</dbReference>
<feature type="active site" description="Charge relay system" evidence="5">
    <location>
        <position position="213"/>
    </location>
</feature>
<comment type="similarity">
    <text evidence="1 5 6">Belongs to the peptidase S8 family.</text>
</comment>
<dbReference type="PRINTS" id="PR00723">
    <property type="entry name" value="SUBTILISIN"/>
</dbReference>
<dbReference type="Gene3D" id="3.30.70.80">
    <property type="entry name" value="Peptidase S8 propeptide/proteinase inhibitor I9"/>
    <property type="match status" value="1"/>
</dbReference>
<dbReference type="InterPro" id="IPR015500">
    <property type="entry name" value="Peptidase_S8_subtilisin-rel"/>
</dbReference>
<evidence type="ECO:0000313" key="10">
    <source>
        <dbReference type="EMBL" id="MCP2329732.1"/>
    </source>
</evidence>
<keyword evidence="7" id="KW-0732">Signal</keyword>
<dbReference type="InterPro" id="IPR036852">
    <property type="entry name" value="Peptidase_S8/S53_dom_sf"/>
</dbReference>
<evidence type="ECO:0000259" key="9">
    <source>
        <dbReference type="Pfam" id="PF05922"/>
    </source>
</evidence>
<organism evidence="10 11">
    <name type="scientific">Actinoalloteichus caeruleus DSM 43889</name>
    <dbReference type="NCBI Taxonomy" id="1120930"/>
    <lineage>
        <taxon>Bacteria</taxon>
        <taxon>Bacillati</taxon>
        <taxon>Actinomycetota</taxon>
        <taxon>Actinomycetes</taxon>
        <taxon>Pseudonocardiales</taxon>
        <taxon>Pseudonocardiaceae</taxon>
        <taxon>Actinoalloteichus</taxon>
        <taxon>Actinoalloteichus cyanogriseus</taxon>
    </lineage>
</organism>
<protein>
    <submittedName>
        <fullName evidence="10">Peptidase inhibitor I9</fullName>
    </submittedName>
</protein>
<dbReference type="PANTHER" id="PTHR43806">
    <property type="entry name" value="PEPTIDASE S8"/>
    <property type="match status" value="1"/>
</dbReference>
<dbReference type="Proteomes" id="UP000791080">
    <property type="component" value="Unassembled WGS sequence"/>
</dbReference>
<reference evidence="10 11" key="2">
    <citation type="submission" date="2022-06" db="EMBL/GenBank/DDBJ databases">
        <title>Genomic Encyclopedia of Type Strains, Phase I: the one thousand microbial genomes (KMG-I) project.</title>
        <authorList>
            <person name="Kyrpides N."/>
        </authorList>
    </citation>
    <scope>NUCLEOTIDE SEQUENCE [LARGE SCALE GENOMIC DNA]</scope>
    <source>
        <strain evidence="10 11">DSM 43889</strain>
    </source>
</reference>
<dbReference type="PANTHER" id="PTHR43806:SF11">
    <property type="entry name" value="CEREVISIN-RELATED"/>
    <property type="match status" value="1"/>
</dbReference>
<dbReference type="InterPro" id="IPR000209">
    <property type="entry name" value="Peptidase_S8/S53_dom"/>
</dbReference>
<dbReference type="InterPro" id="IPR010259">
    <property type="entry name" value="S8pro/Inhibitor_I9"/>
</dbReference>
<proteinExistence type="inferred from homology"/>
<dbReference type="Pfam" id="PF00082">
    <property type="entry name" value="Peptidase_S8"/>
    <property type="match status" value="1"/>
</dbReference>
<evidence type="ECO:0000256" key="2">
    <source>
        <dbReference type="ARBA" id="ARBA00022670"/>
    </source>
</evidence>
<dbReference type="Gene3D" id="3.40.50.200">
    <property type="entry name" value="Peptidase S8/S53 domain"/>
    <property type="match status" value="1"/>
</dbReference>
<dbReference type="PROSITE" id="PS00136">
    <property type="entry name" value="SUBTILASE_ASP"/>
    <property type="match status" value="1"/>
</dbReference>
<dbReference type="InterPro" id="IPR023827">
    <property type="entry name" value="Peptidase_S8_Asp-AS"/>
</dbReference>
<feature type="active site" description="Charge relay system" evidence="5">
    <location>
        <position position="180"/>
    </location>
</feature>
<evidence type="ECO:0000313" key="11">
    <source>
        <dbReference type="Proteomes" id="UP000791080"/>
    </source>
</evidence>
<evidence type="ECO:0000256" key="6">
    <source>
        <dbReference type="RuleBase" id="RU003355"/>
    </source>
</evidence>
<gene>
    <name evidence="10" type="ORF">G443_000002</name>
</gene>
<evidence type="ECO:0000256" key="7">
    <source>
        <dbReference type="SAM" id="SignalP"/>
    </source>
</evidence>
<dbReference type="InterPro" id="IPR023828">
    <property type="entry name" value="Peptidase_S8_Ser-AS"/>
</dbReference>
<feature type="domain" description="Peptidase S8/S53" evidence="8">
    <location>
        <begin position="171"/>
        <end position="392"/>
    </location>
</feature>
<name>A0ABT1JB53_ACTCY</name>
<dbReference type="SUPFAM" id="SSF54897">
    <property type="entry name" value="Protease propeptides/inhibitors"/>
    <property type="match status" value="1"/>
</dbReference>
<dbReference type="PROSITE" id="PS00137">
    <property type="entry name" value="SUBTILASE_HIS"/>
    <property type="match status" value="1"/>
</dbReference>
<feature type="chain" id="PRO_5045916375" evidence="7">
    <location>
        <begin position="33"/>
        <end position="418"/>
    </location>
</feature>
<dbReference type="PROSITE" id="PS00138">
    <property type="entry name" value="SUBTILASE_SER"/>
    <property type="match status" value="1"/>
</dbReference>
<dbReference type="InterPro" id="IPR034193">
    <property type="entry name" value="PCSK9_ProteinaseK-like"/>
</dbReference>
<accession>A0ABT1JB53</accession>
<evidence type="ECO:0000259" key="8">
    <source>
        <dbReference type="Pfam" id="PF00082"/>
    </source>
</evidence>
<dbReference type="PROSITE" id="PS51892">
    <property type="entry name" value="SUBTILASE"/>
    <property type="match status" value="1"/>
</dbReference>
<dbReference type="Pfam" id="PF05922">
    <property type="entry name" value="Inhibitor_I9"/>
    <property type="match status" value="1"/>
</dbReference>
<dbReference type="EMBL" id="AUBJ02000001">
    <property type="protein sequence ID" value="MCP2329732.1"/>
    <property type="molecule type" value="Genomic_DNA"/>
</dbReference>
<dbReference type="SUPFAM" id="SSF52743">
    <property type="entry name" value="Subtilisin-like"/>
    <property type="match status" value="1"/>
</dbReference>
<keyword evidence="2 5" id="KW-0645">Protease</keyword>
<feature type="domain" description="Inhibitor I9" evidence="9">
    <location>
        <begin position="55"/>
        <end position="125"/>
    </location>
</feature>
<evidence type="ECO:0000256" key="1">
    <source>
        <dbReference type="ARBA" id="ARBA00011073"/>
    </source>
</evidence>